<gene>
    <name evidence="2" type="ORF">ATNIH1004_009095</name>
</gene>
<feature type="region of interest" description="Disordered" evidence="1">
    <location>
        <begin position="96"/>
        <end position="141"/>
    </location>
</feature>
<dbReference type="GO" id="GO:0007039">
    <property type="term" value="P:protein catabolic process in the vacuole"/>
    <property type="evidence" value="ECO:0007669"/>
    <property type="project" value="TreeGrafter"/>
</dbReference>
<evidence type="ECO:0000256" key="1">
    <source>
        <dbReference type="SAM" id="MobiDB-lite"/>
    </source>
</evidence>
<comment type="caution">
    <text evidence="2">The sequence shown here is derived from an EMBL/GenBank/DDBJ whole genome shotgun (WGS) entry which is preliminary data.</text>
</comment>
<dbReference type="OrthoDB" id="5563539at2759"/>
<dbReference type="GeneID" id="54331797"/>
<proteinExistence type="predicted"/>
<dbReference type="Proteomes" id="UP000324241">
    <property type="component" value="Unassembled WGS sequence"/>
</dbReference>
<dbReference type="EMBL" id="QUQM01000006">
    <property type="protein sequence ID" value="KAA8644886.1"/>
    <property type="molecule type" value="Genomic_DNA"/>
</dbReference>
<evidence type="ECO:0000313" key="2">
    <source>
        <dbReference type="EMBL" id="KAA8644886.1"/>
    </source>
</evidence>
<feature type="region of interest" description="Disordered" evidence="1">
    <location>
        <begin position="187"/>
        <end position="207"/>
    </location>
</feature>
<accession>A0A5M9MGJ9</accession>
<evidence type="ECO:0000313" key="3">
    <source>
        <dbReference type="Proteomes" id="UP000324241"/>
    </source>
</evidence>
<dbReference type="VEuPathDB" id="FungiDB:EYZ11_012068"/>
<dbReference type="GO" id="GO:0042149">
    <property type="term" value="P:cellular response to glucose starvation"/>
    <property type="evidence" value="ECO:0007669"/>
    <property type="project" value="TreeGrafter"/>
</dbReference>
<reference evidence="2 3" key="1">
    <citation type="submission" date="2019-08" db="EMBL/GenBank/DDBJ databases">
        <title>The genome sequence of a newly discovered highly antifungal drug resistant Aspergillus species, Aspergillus tanneri NIH 1004.</title>
        <authorList>
            <person name="Mounaud S."/>
            <person name="Singh I."/>
            <person name="Joardar V."/>
            <person name="Pakala S."/>
            <person name="Pakala S."/>
            <person name="Venepally P."/>
            <person name="Chung J.K."/>
            <person name="Losada L."/>
            <person name="Nierman W.C."/>
        </authorList>
    </citation>
    <scope>NUCLEOTIDE SEQUENCE [LARGE SCALE GENOMIC DNA]</scope>
    <source>
        <strain evidence="2 3">NIH1004</strain>
    </source>
</reference>
<feature type="compositionally biased region" description="Low complexity" evidence="1">
    <location>
        <begin position="120"/>
        <end position="135"/>
    </location>
</feature>
<organism evidence="2 3">
    <name type="scientific">Aspergillus tanneri</name>
    <dbReference type="NCBI Taxonomy" id="1220188"/>
    <lineage>
        <taxon>Eukaryota</taxon>
        <taxon>Fungi</taxon>
        <taxon>Dikarya</taxon>
        <taxon>Ascomycota</taxon>
        <taxon>Pezizomycotina</taxon>
        <taxon>Eurotiomycetes</taxon>
        <taxon>Eurotiomycetidae</taxon>
        <taxon>Eurotiales</taxon>
        <taxon>Aspergillaceae</taxon>
        <taxon>Aspergillus</taxon>
        <taxon>Aspergillus subgen. Circumdati</taxon>
    </lineage>
</organism>
<dbReference type="PANTHER" id="PTHR28051">
    <property type="entry name" value="PROTEIN MTL1-RELATED"/>
    <property type="match status" value="1"/>
</dbReference>
<dbReference type="GO" id="GO:0005773">
    <property type="term" value="C:vacuole"/>
    <property type="evidence" value="ECO:0007669"/>
    <property type="project" value="GOC"/>
</dbReference>
<dbReference type="InterPro" id="IPR052292">
    <property type="entry name" value="Glucose_repression_reg"/>
</dbReference>
<dbReference type="PANTHER" id="PTHR28051:SF1">
    <property type="entry name" value="PROTEIN MTL1-RELATED"/>
    <property type="match status" value="1"/>
</dbReference>
<dbReference type="AlphaFoldDB" id="A0A5M9MGJ9"/>
<sequence length="350" mass="38999">MRLNLSTVSPDTLNWLKDCDVTWLYGPLKTHSNIEKPTTSPPPSCLETPTFSMDRKPILKKRTASESILQRSLSQHTLLQHAGAILKAQEADLSRTRPSLGRHTSKIGALNRSSDGIPQSSLTDTSTNTSSGTDSPSDRRHIHFNDEVVQCIAVEAKGDEEDVEWLTTPGDDDDGLVMMKQISPHESVGGGNIIRSSSNGDNKTIAPLPSTTLKYRKDTSESPVCSIMDRWTEYFSTPSLSSDSTKAYWYSDQSADFFSEEDHEDICTGLDSKWECKHCSRNPADQNHPWFMNTEDEEELAKNLSFSQSELPTSPGEGGQSYPDMFDKIIDAVNTARDIAHVIWNVGWRR</sequence>
<protein>
    <submittedName>
        <fullName evidence="2">Uncharacterized protein</fullName>
    </submittedName>
</protein>
<dbReference type="RefSeq" id="XP_033424247.1">
    <property type="nucleotide sequence ID" value="XM_033573695.1"/>
</dbReference>
<name>A0A5M9MGJ9_9EURO</name>